<dbReference type="EMBL" id="JABACI010000006">
    <property type="protein sequence ID" value="NLP85884.1"/>
    <property type="molecule type" value="Genomic_DNA"/>
</dbReference>
<dbReference type="Pfam" id="PF10990">
    <property type="entry name" value="DUF2809"/>
    <property type="match status" value="1"/>
</dbReference>
<evidence type="ECO:0000313" key="3">
    <source>
        <dbReference type="Proteomes" id="UP001429745"/>
    </source>
</evidence>
<reference evidence="2 3" key="1">
    <citation type="submission" date="2020-04" db="EMBL/GenBank/DDBJ databases">
        <title>CFH 90308 Microbacterium sp.</title>
        <authorList>
            <person name="Nie G."/>
            <person name="Ming H."/>
            <person name="Xia T."/>
        </authorList>
    </citation>
    <scope>NUCLEOTIDE SEQUENCE [LARGE SCALE GENOMIC DNA]</scope>
    <source>
        <strain evidence="2 3">CFH 90308</strain>
    </source>
</reference>
<dbReference type="InterPro" id="IPR021257">
    <property type="entry name" value="DUF2809"/>
</dbReference>
<keyword evidence="1" id="KW-0472">Membrane</keyword>
<evidence type="ECO:0000313" key="2">
    <source>
        <dbReference type="EMBL" id="NLP85884.1"/>
    </source>
</evidence>
<evidence type="ECO:0000256" key="1">
    <source>
        <dbReference type="SAM" id="Phobius"/>
    </source>
</evidence>
<keyword evidence="1" id="KW-1133">Transmembrane helix</keyword>
<protein>
    <submittedName>
        <fullName evidence="2">DUF2809 domain-containing protein</fullName>
    </submittedName>
</protein>
<proteinExistence type="predicted"/>
<dbReference type="RefSeq" id="WP_168914379.1">
    <property type="nucleotide sequence ID" value="NZ_JABACI010000006.1"/>
</dbReference>
<dbReference type="Proteomes" id="UP001429745">
    <property type="component" value="Unassembled WGS sequence"/>
</dbReference>
<accession>A0ABX1KIB2</accession>
<gene>
    <name evidence="2" type="ORF">HF576_18800</name>
</gene>
<name>A0ABX1KIB2_9MICO</name>
<feature type="transmembrane region" description="Helical" evidence="1">
    <location>
        <begin position="58"/>
        <end position="77"/>
    </location>
</feature>
<organism evidence="2 3">
    <name type="scientific">Microbacterium salsuginis</name>
    <dbReference type="NCBI Taxonomy" id="2722803"/>
    <lineage>
        <taxon>Bacteria</taxon>
        <taxon>Bacillati</taxon>
        <taxon>Actinomycetota</taxon>
        <taxon>Actinomycetes</taxon>
        <taxon>Micrococcales</taxon>
        <taxon>Microbacteriaceae</taxon>
        <taxon>Microbacterium</taxon>
    </lineage>
</organism>
<comment type="caution">
    <text evidence="2">The sequence shown here is derived from an EMBL/GenBank/DDBJ whole genome shotgun (WGS) entry which is preliminary data.</text>
</comment>
<feature type="transmembrane region" description="Helical" evidence="1">
    <location>
        <begin position="26"/>
        <end position="46"/>
    </location>
</feature>
<sequence length="149" mass="15268">MNDAVKPGADTAVSGRPRRTVRTRRIAAIILLAGVVVTGLAVHGLLPDTAATDIAGDALYAAAAYLALVVIAARLPVLATGGIAAAWCVGVELFQLTGLPSVWGASFAPATLVFGTVFDGRDLVVYVVTIATLTALDWALGFVNPARRA</sequence>
<keyword evidence="1" id="KW-0812">Transmembrane</keyword>
<feature type="transmembrane region" description="Helical" evidence="1">
    <location>
        <begin position="123"/>
        <end position="143"/>
    </location>
</feature>
<keyword evidence="3" id="KW-1185">Reference proteome</keyword>